<protein>
    <recommendedName>
        <fullName evidence="2">endo-polygalacturonase</fullName>
        <ecNumber evidence="2">3.2.1.15</ecNumber>
    </recommendedName>
</protein>
<dbReference type="Proteomes" id="UP001295794">
    <property type="component" value="Unassembled WGS sequence"/>
</dbReference>
<evidence type="ECO:0000256" key="1">
    <source>
        <dbReference type="ARBA" id="ARBA00008834"/>
    </source>
</evidence>
<evidence type="ECO:0000256" key="7">
    <source>
        <dbReference type="ARBA" id="ARBA00023295"/>
    </source>
</evidence>
<dbReference type="GO" id="GO:0005576">
    <property type="term" value="C:extracellular region"/>
    <property type="evidence" value="ECO:0007669"/>
    <property type="project" value="TreeGrafter"/>
</dbReference>
<evidence type="ECO:0000256" key="5">
    <source>
        <dbReference type="ARBA" id="ARBA00022801"/>
    </source>
</evidence>
<evidence type="ECO:0000256" key="4">
    <source>
        <dbReference type="ARBA" id="ARBA00022737"/>
    </source>
</evidence>
<comment type="catalytic activity">
    <reaction evidence="9">
        <text>(1,4-alpha-D-galacturonosyl)n+m + H2O = (1,4-alpha-D-galacturonosyl)n + (1,4-alpha-D-galacturonosyl)m.</text>
        <dbReference type="EC" id="3.2.1.15"/>
    </reaction>
</comment>
<keyword evidence="5 11" id="KW-0378">Hydrolase</keyword>
<evidence type="ECO:0000256" key="10">
    <source>
        <dbReference type="PROSITE-ProRule" id="PRU10052"/>
    </source>
</evidence>
<dbReference type="EMBL" id="CAVNYO010000096">
    <property type="protein sequence ID" value="CAK5265643.1"/>
    <property type="molecule type" value="Genomic_DNA"/>
</dbReference>
<keyword evidence="8" id="KW-0961">Cell wall biogenesis/degradation</keyword>
<keyword evidence="3 12" id="KW-0732">Signal</keyword>
<reference evidence="13" key="1">
    <citation type="submission" date="2023-11" db="EMBL/GenBank/DDBJ databases">
        <authorList>
            <person name="De Vega J J."/>
            <person name="De Vega J J."/>
        </authorList>
    </citation>
    <scope>NUCLEOTIDE SEQUENCE</scope>
</reference>
<dbReference type="Gene3D" id="2.160.20.10">
    <property type="entry name" value="Single-stranded right-handed beta-helix, Pectin lyase-like"/>
    <property type="match status" value="1"/>
</dbReference>
<keyword evidence="14" id="KW-1185">Reference proteome</keyword>
<dbReference type="SMART" id="SM00710">
    <property type="entry name" value="PbH1"/>
    <property type="match status" value="4"/>
</dbReference>
<accession>A0AAD2JWE2</accession>
<feature type="signal peptide" evidence="12">
    <location>
        <begin position="1"/>
        <end position="19"/>
    </location>
</feature>
<evidence type="ECO:0000256" key="9">
    <source>
        <dbReference type="ARBA" id="ARBA00034074"/>
    </source>
</evidence>
<dbReference type="InterPro" id="IPR006626">
    <property type="entry name" value="PbH1"/>
</dbReference>
<dbReference type="GO" id="GO:0045490">
    <property type="term" value="P:pectin catabolic process"/>
    <property type="evidence" value="ECO:0007669"/>
    <property type="project" value="TreeGrafter"/>
</dbReference>
<gene>
    <name evidence="13" type="ORF">MYCIT1_LOCUS6788</name>
</gene>
<evidence type="ECO:0000256" key="6">
    <source>
        <dbReference type="ARBA" id="ARBA00023157"/>
    </source>
</evidence>
<keyword evidence="6" id="KW-1015">Disulfide bond</keyword>
<dbReference type="PROSITE" id="PS00502">
    <property type="entry name" value="POLYGALACTURONASE"/>
    <property type="match status" value="1"/>
</dbReference>
<comment type="similarity">
    <text evidence="1 11">Belongs to the glycosyl hydrolase 28 family.</text>
</comment>
<dbReference type="AlphaFoldDB" id="A0AAD2JWE2"/>
<dbReference type="EC" id="3.2.1.15" evidence="2"/>
<sequence length="381" mass="38851">MLLSVANIFYLVTVGAVAAASPAASRTATAKRATCTVNSVSSASNLSTCTNVVIEPFTVPSGGIVTIAAAPGASITMTGDITFAKTNGACTPTRAWHGRAHFFLASGPLLIFQTDGVLFNGGNHKFNGNGALYWDGLGTGGGVPKPHPLIRFKGWGTFQNVTVFNAPAHAISIKTTNTTLVQFITVDDAAGATLGHNTDAFDVGASDLTISKCTVVNQDDCVAVNSGSNVLVEDNSCTGSHGISIGSISSNNHVSNFKAARNIIQNGSYGLRIKVDANATNASVSNVIYESNTVSGIKDFGVLITQSYPVEDGTPGPGGPISNVSFVGGTTNVGVTSKGFSVVVDCAACLGTWDFSGLNVTVPGLGSKIAADQAKIIGGHF</sequence>
<organism evidence="13 14">
    <name type="scientific">Mycena citricolor</name>
    <dbReference type="NCBI Taxonomy" id="2018698"/>
    <lineage>
        <taxon>Eukaryota</taxon>
        <taxon>Fungi</taxon>
        <taxon>Dikarya</taxon>
        <taxon>Basidiomycota</taxon>
        <taxon>Agaricomycotina</taxon>
        <taxon>Agaricomycetes</taxon>
        <taxon>Agaricomycetidae</taxon>
        <taxon>Agaricales</taxon>
        <taxon>Marasmiineae</taxon>
        <taxon>Mycenaceae</taxon>
        <taxon>Mycena</taxon>
    </lineage>
</organism>
<keyword evidence="4" id="KW-0677">Repeat</keyword>
<dbReference type="GO" id="GO:0004650">
    <property type="term" value="F:polygalacturonase activity"/>
    <property type="evidence" value="ECO:0007669"/>
    <property type="project" value="UniProtKB-EC"/>
</dbReference>
<evidence type="ECO:0000313" key="14">
    <source>
        <dbReference type="Proteomes" id="UP001295794"/>
    </source>
</evidence>
<dbReference type="InterPro" id="IPR050434">
    <property type="entry name" value="Glycosyl_hydrlase_28"/>
</dbReference>
<evidence type="ECO:0000313" key="13">
    <source>
        <dbReference type="EMBL" id="CAK5265643.1"/>
    </source>
</evidence>
<evidence type="ECO:0000256" key="2">
    <source>
        <dbReference type="ARBA" id="ARBA00012736"/>
    </source>
</evidence>
<feature type="active site" evidence="10">
    <location>
        <position position="241"/>
    </location>
</feature>
<evidence type="ECO:0000256" key="11">
    <source>
        <dbReference type="RuleBase" id="RU361169"/>
    </source>
</evidence>
<dbReference type="InterPro" id="IPR000743">
    <property type="entry name" value="Glyco_hydro_28"/>
</dbReference>
<dbReference type="InterPro" id="IPR012334">
    <property type="entry name" value="Pectin_lyas_fold"/>
</dbReference>
<comment type="caution">
    <text evidence="13">The sequence shown here is derived from an EMBL/GenBank/DDBJ whole genome shotgun (WGS) entry which is preliminary data.</text>
</comment>
<evidence type="ECO:0000256" key="8">
    <source>
        <dbReference type="ARBA" id="ARBA00023316"/>
    </source>
</evidence>
<feature type="chain" id="PRO_5041999723" description="endo-polygalacturonase" evidence="12">
    <location>
        <begin position="20"/>
        <end position="381"/>
    </location>
</feature>
<evidence type="ECO:0000256" key="3">
    <source>
        <dbReference type="ARBA" id="ARBA00022729"/>
    </source>
</evidence>
<proteinExistence type="inferred from homology"/>
<dbReference type="InterPro" id="IPR011050">
    <property type="entry name" value="Pectin_lyase_fold/virulence"/>
</dbReference>
<dbReference type="PANTHER" id="PTHR31884:SF1">
    <property type="entry name" value="POLYGALACTURONASE"/>
    <property type="match status" value="1"/>
</dbReference>
<name>A0AAD2JWE2_9AGAR</name>
<dbReference type="Pfam" id="PF00295">
    <property type="entry name" value="Glyco_hydro_28"/>
    <property type="match status" value="1"/>
</dbReference>
<keyword evidence="7 11" id="KW-0326">Glycosidase</keyword>
<dbReference type="PANTHER" id="PTHR31884">
    <property type="entry name" value="POLYGALACTURONASE"/>
    <property type="match status" value="1"/>
</dbReference>
<dbReference type="GO" id="GO:0071555">
    <property type="term" value="P:cell wall organization"/>
    <property type="evidence" value="ECO:0007669"/>
    <property type="project" value="UniProtKB-KW"/>
</dbReference>
<dbReference type="SUPFAM" id="SSF51126">
    <property type="entry name" value="Pectin lyase-like"/>
    <property type="match status" value="1"/>
</dbReference>
<evidence type="ECO:0000256" key="12">
    <source>
        <dbReference type="SAM" id="SignalP"/>
    </source>
</evidence>